<dbReference type="Gene3D" id="1.10.287.130">
    <property type="match status" value="1"/>
</dbReference>
<dbReference type="InterPro" id="IPR003661">
    <property type="entry name" value="HisK_dim/P_dom"/>
</dbReference>
<feature type="signal peptide" evidence="5">
    <location>
        <begin position="1"/>
        <end position="34"/>
    </location>
</feature>
<dbReference type="SMART" id="SM00387">
    <property type="entry name" value="HATPase_c"/>
    <property type="match status" value="1"/>
</dbReference>
<accession>A0A2Z6ICK6</accession>
<evidence type="ECO:0000256" key="1">
    <source>
        <dbReference type="ARBA" id="ARBA00000085"/>
    </source>
</evidence>
<dbReference type="InterPro" id="IPR004358">
    <property type="entry name" value="Sig_transdc_His_kin-like_C"/>
</dbReference>
<evidence type="ECO:0000256" key="5">
    <source>
        <dbReference type="SAM" id="SignalP"/>
    </source>
</evidence>
<comment type="catalytic activity">
    <reaction evidence="1">
        <text>ATP + protein L-histidine = ADP + protein N-phospho-L-histidine.</text>
        <dbReference type="EC" id="2.7.13.3"/>
    </reaction>
</comment>
<dbReference type="PRINTS" id="PR00344">
    <property type="entry name" value="BCTRLSENSOR"/>
</dbReference>
<dbReference type="InterPro" id="IPR003594">
    <property type="entry name" value="HATPase_dom"/>
</dbReference>
<dbReference type="Gene3D" id="3.30.565.10">
    <property type="entry name" value="Histidine kinase-like ATPase, C-terminal domain"/>
    <property type="match status" value="1"/>
</dbReference>
<sequence>MFRSFTHVRRGLRKTLALFSVALWISEAPQGVFAARMPEDAPVRLGIVAYVRPSPFEAVVRPTIEALRAHFGERLEVRFYPTADLARAVRAGELDVFLSSSGFFLSMRAAGARSLATVASVDYPNPNHNDGAALVVRSDREDLATLADLKGKTLATNVPESFTGRLVLAGEILRSGYDPDRFFGAVRYLGPGERLQSSLGLLASGEVDAANLRLCFLEAWLARHPEDAGRFRVLHRKDNLGAASAGDDETRTGPEPCRRSTDLYPAWTVASTSVTDPDVSRLVTRILLDIPPSGEHGLYWSVATDFSSIDRLFRDLKIGHYAYLRERTLRRFVAEYREWFLVAGLLALGLVLHSVRITQLVRRRTAELVRALGEQKRLELAQREAAERLERLERTGVVGQLSTIFAHEMRQPLGAISLYSCGLRKMTATPNFSPEHVRTVLDKLDRQTARADAIVERVRAYAKRGSRPRTVFSLESVVRRAVADLAAAGRFRARIATEVRSGEASISVEADPLEIEIVALNLIKNALEALEQQPSIADPLVTVTIGASEGRAELAVRDNGAALDAETLEHIRTSPPSSKADGLGLGLSIVRGIVENHGGRLAFEHAPEGGLLVRALIPLARRATRDPSSSSSPNVSSADTLNTL</sequence>
<dbReference type="SUPFAM" id="SSF47384">
    <property type="entry name" value="Homodimeric domain of signal transducing histidine kinase"/>
    <property type="match status" value="1"/>
</dbReference>
<evidence type="ECO:0000256" key="2">
    <source>
        <dbReference type="ARBA" id="ARBA00012438"/>
    </source>
</evidence>
<dbReference type="PANTHER" id="PTHR43065:SF42">
    <property type="entry name" value="TWO-COMPONENT SENSOR PPRA"/>
    <property type="match status" value="1"/>
</dbReference>
<dbReference type="PROSITE" id="PS50109">
    <property type="entry name" value="HIS_KIN"/>
    <property type="match status" value="1"/>
</dbReference>
<evidence type="ECO:0000256" key="4">
    <source>
        <dbReference type="SAM" id="MobiDB-lite"/>
    </source>
</evidence>
<dbReference type="OrthoDB" id="8559580at2"/>
<dbReference type="Gene3D" id="3.40.190.10">
    <property type="entry name" value="Periplasmic binding protein-like II"/>
    <property type="match status" value="1"/>
</dbReference>
<dbReference type="GO" id="GO:0000155">
    <property type="term" value="F:phosphorelay sensor kinase activity"/>
    <property type="evidence" value="ECO:0007669"/>
    <property type="project" value="InterPro"/>
</dbReference>
<dbReference type="EMBL" id="AP018786">
    <property type="protein sequence ID" value="BBF23650.1"/>
    <property type="molecule type" value="Genomic_DNA"/>
</dbReference>
<keyword evidence="7" id="KW-0418">Kinase</keyword>
<evidence type="ECO:0000313" key="7">
    <source>
        <dbReference type="EMBL" id="BBF23650.1"/>
    </source>
</evidence>
<dbReference type="Pfam" id="PF02518">
    <property type="entry name" value="HATPase_c"/>
    <property type="match status" value="1"/>
</dbReference>
<feature type="domain" description="Histidine kinase" evidence="6">
    <location>
        <begin position="404"/>
        <end position="621"/>
    </location>
</feature>
<dbReference type="AlphaFoldDB" id="A0A2Z6ICK6"/>
<proteinExistence type="predicted"/>
<dbReference type="SUPFAM" id="SSF55874">
    <property type="entry name" value="ATPase domain of HSP90 chaperone/DNA topoisomerase II/histidine kinase"/>
    <property type="match status" value="1"/>
</dbReference>
<feature type="region of interest" description="Disordered" evidence="4">
    <location>
        <begin position="623"/>
        <end position="644"/>
    </location>
</feature>
<keyword evidence="8" id="KW-1185">Reference proteome</keyword>
<dbReference type="SUPFAM" id="SSF53850">
    <property type="entry name" value="Periplasmic binding protein-like II"/>
    <property type="match status" value="1"/>
</dbReference>
<dbReference type="Proteomes" id="UP000271003">
    <property type="component" value="Chromosome"/>
</dbReference>
<protein>
    <recommendedName>
        <fullName evidence="2">histidine kinase</fullName>
        <ecNumber evidence="2">2.7.13.3</ecNumber>
    </recommendedName>
</protein>
<feature type="chain" id="PRO_5016447471" description="histidine kinase" evidence="5">
    <location>
        <begin position="35"/>
        <end position="644"/>
    </location>
</feature>
<evidence type="ECO:0000313" key="8">
    <source>
        <dbReference type="Proteomes" id="UP000271003"/>
    </source>
</evidence>
<keyword evidence="5" id="KW-0732">Signal</keyword>
<dbReference type="InterPro" id="IPR005467">
    <property type="entry name" value="His_kinase_dom"/>
</dbReference>
<reference evidence="7 8" key="1">
    <citation type="journal article" date="2018" name="Int. J. Syst. Evol. Microbiol.">
        <title>Mesosutterella multiformis gen. nov., sp. nov., a member of the family Sutterellaceae and Sutterella megalosphaeroides sp. nov., isolated from human faeces.</title>
        <authorList>
            <person name="Sakamoto M."/>
            <person name="Ikeyama N."/>
            <person name="Kunihiro T."/>
            <person name="Iino T."/>
            <person name="Yuki M."/>
            <person name="Ohkuma M."/>
        </authorList>
    </citation>
    <scope>NUCLEOTIDE SEQUENCE [LARGE SCALE GENOMIC DNA]</scope>
    <source>
        <strain evidence="7 8">6FBBBH3</strain>
    </source>
</reference>
<gene>
    <name evidence="7" type="ORF">SUTMEG_15410</name>
</gene>
<dbReference type="InterPro" id="IPR036890">
    <property type="entry name" value="HATPase_C_sf"/>
</dbReference>
<dbReference type="RefSeq" id="WP_120177234.1">
    <property type="nucleotide sequence ID" value="NZ_AP018786.1"/>
</dbReference>
<organism evidence="7 8">
    <name type="scientific">Sutterella megalosphaeroides</name>
    <dbReference type="NCBI Taxonomy" id="2494234"/>
    <lineage>
        <taxon>Bacteria</taxon>
        <taxon>Pseudomonadati</taxon>
        <taxon>Pseudomonadota</taxon>
        <taxon>Betaproteobacteria</taxon>
        <taxon>Burkholderiales</taxon>
        <taxon>Sutterellaceae</taxon>
        <taxon>Sutterella</taxon>
    </lineage>
</organism>
<dbReference type="Pfam" id="PF00512">
    <property type="entry name" value="HisKA"/>
    <property type="match status" value="1"/>
</dbReference>
<dbReference type="PANTHER" id="PTHR43065">
    <property type="entry name" value="SENSOR HISTIDINE KINASE"/>
    <property type="match status" value="1"/>
</dbReference>
<dbReference type="InterPro" id="IPR036097">
    <property type="entry name" value="HisK_dim/P_sf"/>
</dbReference>
<keyword evidence="7" id="KW-0808">Transferase</keyword>
<dbReference type="SMART" id="SM00388">
    <property type="entry name" value="HisKA"/>
    <property type="match status" value="1"/>
</dbReference>
<dbReference type="EC" id="2.7.13.3" evidence="2"/>
<evidence type="ECO:0000259" key="6">
    <source>
        <dbReference type="PROSITE" id="PS50109"/>
    </source>
</evidence>
<keyword evidence="3" id="KW-0597">Phosphoprotein</keyword>
<feature type="compositionally biased region" description="Low complexity" evidence="4">
    <location>
        <begin position="627"/>
        <end position="637"/>
    </location>
</feature>
<dbReference type="KEGG" id="sutt:SUTMEG_15410"/>
<dbReference type="CDD" id="cd00075">
    <property type="entry name" value="HATPase"/>
    <property type="match status" value="1"/>
</dbReference>
<dbReference type="Pfam" id="PF12974">
    <property type="entry name" value="Phosphonate-bd"/>
    <property type="match status" value="1"/>
</dbReference>
<evidence type="ECO:0000256" key="3">
    <source>
        <dbReference type="ARBA" id="ARBA00022553"/>
    </source>
</evidence>
<name>A0A2Z6ICK6_9BURK</name>
<dbReference type="CDD" id="cd00082">
    <property type="entry name" value="HisKA"/>
    <property type="match status" value="1"/>
</dbReference>